<dbReference type="EMBL" id="JAWDKC010000021">
    <property type="protein sequence ID" value="MDV0445706.1"/>
    <property type="molecule type" value="Genomic_DNA"/>
</dbReference>
<dbReference type="Pfam" id="PF01966">
    <property type="entry name" value="HD"/>
    <property type="match status" value="1"/>
</dbReference>
<accession>A0ABU3VQP4</accession>
<dbReference type="InterPro" id="IPR006675">
    <property type="entry name" value="HDIG_dom"/>
</dbReference>
<dbReference type="InterPro" id="IPR003607">
    <property type="entry name" value="HD/PDEase_dom"/>
</dbReference>
<dbReference type="PANTHER" id="PTHR38659:SF2">
    <property type="entry name" value="HDIG DOMAIN PROTEIN"/>
    <property type="match status" value="1"/>
</dbReference>
<dbReference type="CDD" id="cd00077">
    <property type="entry name" value="HDc"/>
    <property type="match status" value="1"/>
</dbReference>
<dbReference type="PANTHER" id="PTHR38659">
    <property type="entry name" value="METAL-DEPENDENT PHOSPHOHYDROLASE"/>
    <property type="match status" value="1"/>
</dbReference>
<comment type="caution">
    <text evidence="2">The sequence shown here is derived from an EMBL/GenBank/DDBJ whole genome shotgun (WGS) entry which is preliminary data.</text>
</comment>
<evidence type="ECO:0000313" key="2">
    <source>
        <dbReference type="EMBL" id="MDV0445706.1"/>
    </source>
</evidence>
<dbReference type="SUPFAM" id="SSF109604">
    <property type="entry name" value="HD-domain/PDEase-like"/>
    <property type="match status" value="1"/>
</dbReference>
<dbReference type="Gene3D" id="1.10.3210.10">
    <property type="entry name" value="Hypothetical protein af1432"/>
    <property type="match status" value="1"/>
</dbReference>
<organism evidence="2 3">
    <name type="scientific">Methanimicrococcus hacksteinii</name>
    <dbReference type="NCBI Taxonomy" id="3028293"/>
    <lineage>
        <taxon>Archaea</taxon>
        <taxon>Methanobacteriati</taxon>
        <taxon>Methanobacteriota</taxon>
        <taxon>Stenosarchaea group</taxon>
        <taxon>Methanomicrobia</taxon>
        <taxon>Methanosarcinales</taxon>
        <taxon>Methanosarcinaceae</taxon>
        <taxon>Methanimicrococcus</taxon>
    </lineage>
</organism>
<evidence type="ECO:0000259" key="1">
    <source>
        <dbReference type="PROSITE" id="PS51831"/>
    </source>
</evidence>
<dbReference type="Proteomes" id="UP001272052">
    <property type="component" value="Unassembled WGS sequence"/>
</dbReference>
<dbReference type="RefSeq" id="WP_318786132.1">
    <property type="nucleotide sequence ID" value="NZ_JAWDKC010000021.1"/>
</dbReference>
<feature type="domain" description="HD" evidence="1">
    <location>
        <begin position="20"/>
        <end position="132"/>
    </location>
</feature>
<proteinExistence type="predicted"/>
<reference evidence="2 3" key="1">
    <citation type="submission" date="2023-06" db="EMBL/GenBank/DDBJ databases">
        <title>Genome sequence of Methanimicrococcus sp. At1.</title>
        <authorList>
            <person name="Protasov E."/>
            <person name="Platt K."/>
            <person name="Poehlein A."/>
            <person name="Daniel R."/>
            <person name="Brune A."/>
        </authorList>
    </citation>
    <scope>NUCLEOTIDE SEQUENCE [LARGE SCALE GENOMIC DNA]</scope>
    <source>
        <strain evidence="2 3">At1</strain>
    </source>
</reference>
<dbReference type="SMART" id="SM00471">
    <property type="entry name" value="HDc"/>
    <property type="match status" value="1"/>
</dbReference>
<name>A0ABU3VQP4_9EURY</name>
<dbReference type="NCBIfam" id="TIGR00277">
    <property type="entry name" value="HDIG"/>
    <property type="match status" value="1"/>
</dbReference>
<keyword evidence="3" id="KW-1185">Reference proteome</keyword>
<gene>
    <name evidence="2" type="ORF">MmiAt1_13000</name>
</gene>
<dbReference type="InterPro" id="IPR006674">
    <property type="entry name" value="HD_domain"/>
</dbReference>
<protein>
    <recommendedName>
        <fullName evidence="1">HD domain-containing protein</fullName>
    </recommendedName>
</protein>
<dbReference type="PROSITE" id="PS51831">
    <property type="entry name" value="HD"/>
    <property type="match status" value="1"/>
</dbReference>
<evidence type="ECO:0000313" key="3">
    <source>
        <dbReference type="Proteomes" id="UP001272052"/>
    </source>
</evidence>
<sequence>MISRGEAIQILREEGCDEKVIQHCMTVADVAVEIAKKNIEAGKDVDVDLVEIGALLHDLGRAETHGMNHGLVGAKLAKKHNIPKQVLEIIKKHIGAGITPEEAKYFGFPDDDYIPRTLEEKIVAHADNMVKGTKIITLEKREKILDENGADDELKERIQNLAYEVEPDKYGPEKKTKKA</sequence>